<dbReference type="NCBIfam" id="NF004637">
    <property type="entry name" value="PRK05986.1"/>
    <property type="match status" value="1"/>
</dbReference>
<dbReference type="InterPro" id="IPR027417">
    <property type="entry name" value="P-loop_NTPase"/>
</dbReference>
<sequence>MKKERLSWGLVQVYTGNGKGKTTAALGLALRAAGHRLKVYILQFMKGDKGYGEVRAIKLLAPFITIKQSGLCTFVDRGKPSREDIRLARQGLETARKIIKSGKYDLVILDEINCALDYKLIKLEDVMDLIAGKPPCVELVLTGRNAHKKVIARADLVTEMKEIKHYYRNRNISSRKGIEF</sequence>
<dbReference type="AlphaFoldDB" id="A0A1F7RSM9"/>
<dbReference type="Pfam" id="PF02572">
    <property type="entry name" value="CobA_CobO_BtuR"/>
    <property type="match status" value="1"/>
</dbReference>
<dbReference type="PANTHER" id="PTHR46638">
    <property type="entry name" value="CORRINOID ADENOSYLTRANSFERASE"/>
    <property type="match status" value="1"/>
</dbReference>
<dbReference type="NCBIfam" id="TIGR00708">
    <property type="entry name" value="cobA"/>
    <property type="match status" value="1"/>
</dbReference>
<reference evidence="1 2" key="1">
    <citation type="journal article" date="2016" name="Nat. Commun.">
        <title>Thousands of microbial genomes shed light on interconnected biogeochemical processes in an aquifer system.</title>
        <authorList>
            <person name="Anantharaman K."/>
            <person name="Brown C.T."/>
            <person name="Hug L.A."/>
            <person name="Sharon I."/>
            <person name="Castelle C.J."/>
            <person name="Probst A.J."/>
            <person name="Thomas B.C."/>
            <person name="Singh A."/>
            <person name="Wilkins M.J."/>
            <person name="Karaoz U."/>
            <person name="Brodie E.L."/>
            <person name="Williams K.H."/>
            <person name="Hubbard S.S."/>
            <person name="Banfield J.F."/>
        </authorList>
    </citation>
    <scope>NUCLEOTIDE SEQUENCE [LARGE SCALE GENOMIC DNA]</scope>
</reference>
<dbReference type="EMBL" id="MGDF01000164">
    <property type="protein sequence ID" value="OGL44014.1"/>
    <property type="molecule type" value="Genomic_DNA"/>
</dbReference>
<comment type="caution">
    <text evidence="1">The sequence shown here is derived from an EMBL/GenBank/DDBJ whole genome shotgun (WGS) entry which is preliminary data.</text>
</comment>
<evidence type="ECO:0000313" key="2">
    <source>
        <dbReference type="Proteomes" id="UP000178435"/>
    </source>
</evidence>
<dbReference type="CDD" id="cd00561">
    <property type="entry name" value="CobA_ACA"/>
    <property type="match status" value="1"/>
</dbReference>
<proteinExistence type="predicted"/>
<dbReference type="PANTHER" id="PTHR46638:SF1">
    <property type="entry name" value="CORRINOID ADENOSYLTRANSFERASE"/>
    <property type="match status" value="1"/>
</dbReference>
<dbReference type="InterPro" id="IPR003724">
    <property type="entry name" value="CblAdoTrfase_CobA"/>
</dbReference>
<dbReference type="GO" id="GO:0009236">
    <property type="term" value="P:cobalamin biosynthetic process"/>
    <property type="evidence" value="ECO:0007669"/>
    <property type="project" value="InterPro"/>
</dbReference>
<gene>
    <name evidence="1" type="ORF">A2149_00100</name>
</gene>
<protein>
    <submittedName>
        <fullName evidence="1">Cob(I)yrinic acid a,c-diamide adenosyltransferase</fullName>
    </submittedName>
</protein>
<dbReference type="GO" id="GO:0005524">
    <property type="term" value="F:ATP binding"/>
    <property type="evidence" value="ECO:0007669"/>
    <property type="project" value="InterPro"/>
</dbReference>
<dbReference type="Proteomes" id="UP000178435">
    <property type="component" value="Unassembled WGS sequence"/>
</dbReference>
<organism evidence="1 2">
    <name type="scientific">Candidatus Schekmanbacteria bacterium RBG_16_38_11</name>
    <dbReference type="NCBI Taxonomy" id="1817880"/>
    <lineage>
        <taxon>Bacteria</taxon>
        <taxon>Candidatus Schekmaniibacteriota</taxon>
    </lineage>
</organism>
<evidence type="ECO:0000313" key="1">
    <source>
        <dbReference type="EMBL" id="OGL44014.1"/>
    </source>
</evidence>
<dbReference type="Gene3D" id="3.40.50.300">
    <property type="entry name" value="P-loop containing nucleotide triphosphate hydrolases"/>
    <property type="match status" value="1"/>
</dbReference>
<name>A0A1F7RSM9_9BACT</name>
<keyword evidence="1" id="KW-0808">Transferase</keyword>
<dbReference type="PIRSF" id="PIRSF015617">
    <property type="entry name" value="Adensltrnsf_CobA"/>
    <property type="match status" value="1"/>
</dbReference>
<dbReference type="GO" id="GO:0008817">
    <property type="term" value="F:corrinoid adenosyltransferase activity"/>
    <property type="evidence" value="ECO:0007669"/>
    <property type="project" value="InterPro"/>
</dbReference>
<dbReference type="SUPFAM" id="SSF52540">
    <property type="entry name" value="P-loop containing nucleoside triphosphate hydrolases"/>
    <property type="match status" value="1"/>
</dbReference>
<accession>A0A1F7RSM9</accession>